<dbReference type="OMA" id="FNIIFYP"/>
<gene>
    <name evidence="9" type="primary">DGDG</name>
    <name evidence="9" type="ORF">Esi_0176_0014</name>
</gene>
<dbReference type="STRING" id="2880.D8LGQ6"/>
<dbReference type="OrthoDB" id="44480at2759"/>
<feature type="region of interest" description="Disordered" evidence="8">
    <location>
        <begin position="1"/>
        <end position="28"/>
    </location>
</feature>
<dbReference type="EMBL" id="FN648262">
    <property type="protein sequence ID" value="CBN79076.1"/>
    <property type="molecule type" value="Genomic_DNA"/>
</dbReference>
<dbReference type="Proteomes" id="UP000002630">
    <property type="component" value="Linkage Group LG18"/>
</dbReference>
<organism evidence="9 10">
    <name type="scientific">Ectocarpus siliculosus</name>
    <name type="common">Brown alga</name>
    <name type="synonym">Conferva siliculosa</name>
    <dbReference type="NCBI Taxonomy" id="2880"/>
    <lineage>
        <taxon>Eukaryota</taxon>
        <taxon>Sar</taxon>
        <taxon>Stramenopiles</taxon>
        <taxon>Ochrophyta</taxon>
        <taxon>PX clade</taxon>
        <taxon>Phaeophyceae</taxon>
        <taxon>Ectocarpales</taxon>
        <taxon>Ectocarpaceae</taxon>
        <taxon>Ectocarpus</taxon>
    </lineage>
</organism>
<dbReference type="GO" id="GO:0009507">
    <property type="term" value="C:chloroplast"/>
    <property type="evidence" value="ECO:0007669"/>
    <property type="project" value="UniProtKB-SubCell"/>
</dbReference>
<dbReference type="GO" id="GO:0016020">
    <property type="term" value="C:membrane"/>
    <property type="evidence" value="ECO:0007669"/>
    <property type="project" value="UniProtKB-SubCell"/>
</dbReference>
<dbReference type="Gene3D" id="3.40.50.2000">
    <property type="entry name" value="Glycogen Phosphorylase B"/>
    <property type="match status" value="1"/>
</dbReference>
<proteinExistence type="inferred from homology"/>
<evidence type="ECO:0000256" key="7">
    <source>
        <dbReference type="ARBA" id="ARBA00023136"/>
    </source>
</evidence>
<feature type="compositionally biased region" description="Basic and acidic residues" evidence="8">
    <location>
        <begin position="412"/>
        <end position="424"/>
    </location>
</feature>
<evidence type="ECO:0000256" key="5">
    <source>
        <dbReference type="ARBA" id="ARBA00022640"/>
    </source>
</evidence>
<dbReference type="InterPro" id="IPR044525">
    <property type="entry name" value="DGDG1/2"/>
</dbReference>
<evidence type="ECO:0000256" key="6">
    <source>
        <dbReference type="ARBA" id="ARBA00022679"/>
    </source>
</evidence>
<evidence type="ECO:0000256" key="4">
    <source>
        <dbReference type="ARBA" id="ARBA00022528"/>
    </source>
</evidence>
<dbReference type="InParanoid" id="D8LGQ6"/>
<dbReference type="CDD" id="cd01635">
    <property type="entry name" value="Glycosyltransferase_GTB-type"/>
    <property type="match status" value="1"/>
</dbReference>
<dbReference type="PANTHER" id="PTHR46132:SF1">
    <property type="entry name" value="DIGALACTOSYLDIACYLGLYCEROL SYNTHASE 2, CHLOROPLASTIC"/>
    <property type="match status" value="1"/>
</dbReference>
<dbReference type="EC" id="2.4.1.241" evidence="9"/>
<dbReference type="GO" id="GO:0046481">
    <property type="term" value="F:digalactosyldiacylglycerol synthase activity"/>
    <property type="evidence" value="ECO:0007669"/>
    <property type="project" value="UniProtKB-EC"/>
</dbReference>
<dbReference type="eggNOG" id="ENOG502QQ73">
    <property type="taxonomic scope" value="Eukaryota"/>
</dbReference>
<evidence type="ECO:0000256" key="3">
    <source>
        <dbReference type="ARBA" id="ARBA00009481"/>
    </source>
</evidence>
<name>D8LGQ6_ECTSI</name>
<feature type="region of interest" description="Disordered" evidence="8">
    <location>
        <begin position="394"/>
        <end position="434"/>
    </location>
</feature>
<dbReference type="AlphaFoldDB" id="D8LGQ6"/>
<evidence type="ECO:0000256" key="2">
    <source>
        <dbReference type="ARBA" id="ARBA00004370"/>
    </source>
</evidence>
<keyword evidence="9" id="KW-0328">Glycosyltransferase</keyword>
<dbReference type="EMBL" id="FN649743">
    <property type="protein sequence ID" value="CBN79076.1"/>
    <property type="molecule type" value="Genomic_DNA"/>
</dbReference>
<dbReference type="PANTHER" id="PTHR46132">
    <property type="entry name" value="DIGALACTOSYLDIACYLGLYCEROL SYNTHASE 2, CHLOROPLASTIC"/>
    <property type="match status" value="1"/>
</dbReference>
<sequence length="649" mass="71914">MDEDAASLSTPPDNQQQQQQQQQQREKAAFFRRSLPLPSIQSQRAVAERAVRRAKAAQRAVAERTVKRAKVALGTAFDDLGLTRPPVGSTLERFLHADEVLGLWRQEEALEDQMQDGDDVLPGTNIGIPERRIWVVTTAALPWMTGTSVNPLLRAAYLTRGRDPGKVSLMIPWLGLEDQHFVLPDGHRYERKEDQEAFIRGWLRGAGMTSEADDLRIAWYDARYHQVAGCIFPMGDITRLIPDDEADVCIMEEPEHLNWFRATGVNWSKKFTHVVGVIHTNYVHYTLADTNHWASGRVKAPFARAFNKIMARAYCDKVIKLSATLQKFAEEKETVTNVHGVRENFLLVGDDRAKAAARGEPFAAGNRPYFLGKMLWEKGYGKLWDLLEGYQAAQNQPDGEEGREASSPAALAEKKTAAAGDHRAHATPAGDKVDAGGDGGGIILGAYGSGPDSDPIRERAAVMGLSVEFNPATDHAELSQYKTFVNPSESEVLCTTVAEALAMGKFVVIAEHASNEFFYQFPNTLKFKSQEEFNEQLSYSMTNEPVPLTPEQRHVLGWSAATDRLVESAKVTVRESLRRRRELDEAAWLFHYYLGSGRRGDRVRKIMAGGVVAGQHAHMELVLKAEDEALELAEVAAGAKGGGHEAART</sequence>
<evidence type="ECO:0000313" key="10">
    <source>
        <dbReference type="Proteomes" id="UP000002630"/>
    </source>
</evidence>
<evidence type="ECO:0000256" key="1">
    <source>
        <dbReference type="ARBA" id="ARBA00004229"/>
    </source>
</evidence>
<evidence type="ECO:0000313" key="9">
    <source>
        <dbReference type="EMBL" id="CBN79076.1"/>
    </source>
</evidence>
<keyword evidence="5" id="KW-0934">Plastid</keyword>
<dbReference type="SUPFAM" id="SSF53756">
    <property type="entry name" value="UDP-Glycosyltransferase/glycogen phosphorylase"/>
    <property type="match status" value="1"/>
</dbReference>
<protein>
    <submittedName>
        <fullName evidence="9">Digalactosyldiacylglycerol synthase, family GT4</fullName>
        <ecNumber evidence="9">2.4.1.241</ecNumber>
    </submittedName>
</protein>
<keyword evidence="6 9" id="KW-0808">Transferase</keyword>
<keyword evidence="7" id="KW-0472">Membrane</keyword>
<keyword evidence="10" id="KW-1185">Reference proteome</keyword>
<comment type="similarity">
    <text evidence="3">Belongs to the glycosyltransferase group 1 family. Glycosyltransferase 4 subfamily.</text>
</comment>
<keyword evidence="4" id="KW-0150">Chloroplast</keyword>
<evidence type="ECO:0000256" key="8">
    <source>
        <dbReference type="SAM" id="MobiDB-lite"/>
    </source>
</evidence>
<accession>D8LGQ6</accession>
<reference evidence="9 10" key="1">
    <citation type="journal article" date="2010" name="Nature">
        <title>The Ectocarpus genome and the independent evolution of multicellularity in brown algae.</title>
        <authorList>
            <person name="Cock J.M."/>
            <person name="Sterck L."/>
            <person name="Rouze P."/>
            <person name="Scornet D."/>
            <person name="Allen A.E."/>
            <person name="Amoutzias G."/>
            <person name="Anthouard V."/>
            <person name="Artiguenave F."/>
            <person name="Aury J.M."/>
            <person name="Badger J.H."/>
            <person name="Beszteri B."/>
            <person name="Billiau K."/>
            <person name="Bonnet E."/>
            <person name="Bothwell J.H."/>
            <person name="Bowler C."/>
            <person name="Boyen C."/>
            <person name="Brownlee C."/>
            <person name="Carrano C.J."/>
            <person name="Charrier B."/>
            <person name="Cho G.Y."/>
            <person name="Coelho S.M."/>
            <person name="Collen J."/>
            <person name="Corre E."/>
            <person name="Da Silva C."/>
            <person name="Delage L."/>
            <person name="Delaroque N."/>
            <person name="Dittami S.M."/>
            <person name="Doulbeau S."/>
            <person name="Elias M."/>
            <person name="Farnham G."/>
            <person name="Gachon C.M."/>
            <person name="Gschloessl B."/>
            <person name="Heesch S."/>
            <person name="Jabbari K."/>
            <person name="Jubin C."/>
            <person name="Kawai H."/>
            <person name="Kimura K."/>
            <person name="Kloareg B."/>
            <person name="Kupper F.C."/>
            <person name="Lang D."/>
            <person name="Le Bail A."/>
            <person name="Leblanc C."/>
            <person name="Lerouge P."/>
            <person name="Lohr M."/>
            <person name="Lopez P.J."/>
            <person name="Martens C."/>
            <person name="Maumus F."/>
            <person name="Michel G."/>
            <person name="Miranda-Saavedra D."/>
            <person name="Morales J."/>
            <person name="Moreau H."/>
            <person name="Motomura T."/>
            <person name="Nagasato C."/>
            <person name="Napoli C.A."/>
            <person name="Nelson D.R."/>
            <person name="Nyvall-Collen P."/>
            <person name="Peters A.F."/>
            <person name="Pommier C."/>
            <person name="Potin P."/>
            <person name="Poulain J."/>
            <person name="Quesneville H."/>
            <person name="Read B."/>
            <person name="Rensing S.A."/>
            <person name="Ritter A."/>
            <person name="Rousvoal S."/>
            <person name="Samanta M."/>
            <person name="Samson G."/>
            <person name="Schroeder D.C."/>
            <person name="Segurens B."/>
            <person name="Strittmatter M."/>
            <person name="Tonon T."/>
            <person name="Tregear J.W."/>
            <person name="Valentin K."/>
            <person name="von Dassow P."/>
            <person name="Yamagishi T."/>
            <person name="Van de Peer Y."/>
            <person name="Wincker P."/>
        </authorList>
    </citation>
    <scope>NUCLEOTIDE SEQUENCE [LARGE SCALE GENOMIC DNA]</scope>
    <source>
        <strain evidence="10">Ec32 / CCAP1310/4</strain>
    </source>
</reference>
<comment type="subcellular location">
    <subcellularLocation>
        <location evidence="2">Membrane</location>
    </subcellularLocation>
    <subcellularLocation>
        <location evidence="1">Plastid</location>
        <location evidence="1">Chloroplast</location>
    </subcellularLocation>
</comment>